<evidence type="ECO:0000256" key="3">
    <source>
        <dbReference type="ARBA" id="ARBA00022553"/>
    </source>
</evidence>
<keyword evidence="5" id="KW-0547">Nucleotide-binding</keyword>
<gene>
    <name evidence="11" type="ORF">EDC46_1030</name>
</gene>
<evidence type="ECO:0000256" key="2">
    <source>
        <dbReference type="ARBA" id="ARBA00012438"/>
    </source>
</evidence>
<dbReference type="InterPro" id="IPR005467">
    <property type="entry name" value="His_kinase_dom"/>
</dbReference>
<dbReference type="CDD" id="cd00082">
    <property type="entry name" value="HisKA"/>
    <property type="match status" value="1"/>
</dbReference>
<comment type="caution">
    <text evidence="11">The sequence shown here is derived from an EMBL/GenBank/DDBJ whole genome shotgun (WGS) entry which is preliminary data.</text>
</comment>
<dbReference type="InterPro" id="IPR003594">
    <property type="entry name" value="HATPase_dom"/>
</dbReference>
<dbReference type="GO" id="GO:0005524">
    <property type="term" value="F:ATP binding"/>
    <property type="evidence" value="ECO:0007669"/>
    <property type="project" value="UniProtKB-KW"/>
</dbReference>
<evidence type="ECO:0000256" key="4">
    <source>
        <dbReference type="ARBA" id="ARBA00022679"/>
    </source>
</evidence>
<keyword evidence="8" id="KW-0902">Two-component regulatory system</keyword>
<dbReference type="SMART" id="SM00387">
    <property type="entry name" value="HATPase_c"/>
    <property type="match status" value="1"/>
</dbReference>
<evidence type="ECO:0000313" key="12">
    <source>
        <dbReference type="Proteomes" id="UP000281691"/>
    </source>
</evidence>
<evidence type="ECO:0000256" key="5">
    <source>
        <dbReference type="ARBA" id="ARBA00022741"/>
    </source>
</evidence>
<proteinExistence type="predicted"/>
<dbReference type="Gene3D" id="3.40.190.10">
    <property type="entry name" value="Periplasmic binding protein-like II"/>
    <property type="match status" value="1"/>
</dbReference>
<keyword evidence="12" id="KW-1185">Reference proteome</keyword>
<feature type="coiled-coil region" evidence="9">
    <location>
        <begin position="323"/>
        <end position="350"/>
    </location>
</feature>
<dbReference type="SUPFAM" id="SSF55874">
    <property type="entry name" value="ATPase domain of HSP90 chaperone/DNA topoisomerase II/histidine kinase"/>
    <property type="match status" value="1"/>
</dbReference>
<accession>A0A3N4W2Z8</accession>
<dbReference type="PANTHER" id="PTHR43065:SF10">
    <property type="entry name" value="PEROXIDE STRESS-ACTIVATED HISTIDINE KINASE MAK3"/>
    <property type="match status" value="1"/>
</dbReference>
<dbReference type="SMART" id="SM00388">
    <property type="entry name" value="HisKA"/>
    <property type="match status" value="1"/>
</dbReference>
<evidence type="ECO:0000256" key="1">
    <source>
        <dbReference type="ARBA" id="ARBA00000085"/>
    </source>
</evidence>
<keyword evidence="7" id="KW-0067">ATP-binding</keyword>
<dbReference type="InterPro" id="IPR036097">
    <property type="entry name" value="HisK_dim/P_sf"/>
</dbReference>
<dbReference type="SUPFAM" id="SSF53850">
    <property type="entry name" value="Periplasmic binding protein-like II"/>
    <property type="match status" value="1"/>
</dbReference>
<keyword evidence="6 11" id="KW-0418">Kinase</keyword>
<dbReference type="EMBL" id="RKQP01000002">
    <property type="protein sequence ID" value="RPE83827.1"/>
    <property type="molecule type" value="Genomic_DNA"/>
</dbReference>
<dbReference type="Pfam" id="PF02518">
    <property type="entry name" value="HATPase_c"/>
    <property type="match status" value="1"/>
</dbReference>
<dbReference type="Proteomes" id="UP000281691">
    <property type="component" value="Unassembled WGS sequence"/>
</dbReference>
<evidence type="ECO:0000256" key="9">
    <source>
        <dbReference type="SAM" id="Coils"/>
    </source>
</evidence>
<dbReference type="Gene3D" id="1.10.287.130">
    <property type="match status" value="1"/>
</dbReference>
<dbReference type="SUPFAM" id="SSF47384">
    <property type="entry name" value="Homodimeric domain of signal transducing histidine kinase"/>
    <property type="match status" value="1"/>
</dbReference>
<dbReference type="InterPro" id="IPR036890">
    <property type="entry name" value="HATPase_C_sf"/>
</dbReference>
<dbReference type="Pfam" id="PF12974">
    <property type="entry name" value="Phosphonate-bd"/>
    <property type="match status" value="1"/>
</dbReference>
<dbReference type="PANTHER" id="PTHR43065">
    <property type="entry name" value="SENSOR HISTIDINE KINASE"/>
    <property type="match status" value="1"/>
</dbReference>
<dbReference type="EC" id="2.7.13.3" evidence="2"/>
<evidence type="ECO:0000256" key="6">
    <source>
        <dbReference type="ARBA" id="ARBA00022777"/>
    </source>
</evidence>
<dbReference type="AlphaFoldDB" id="A0A3N4W2Z8"/>
<dbReference type="InterPro" id="IPR003661">
    <property type="entry name" value="HisK_dim/P_dom"/>
</dbReference>
<dbReference type="PRINTS" id="PR00344">
    <property type="entry name" value="BCTRLSENSOR"/>
</dbReference>
<comment type="catalytic activity">
    <reaction evidence="1">
        <text>ATP + protein L-histidine = ADP + protein N-phospho-L-histidine.</text>
        <dbReference type="EC" id="2.7.13.3"/>
    </reaction>
</comment>
<dbReference type="Pfam" id="PF00512">
    <property type="entry name" value="HisKA"/>
    <property type="match status" value="1"/>
</dbReference>
<feature type="domain" description="Histidine kinase" evidence="10">
    <location>
        <begin position="359"/>
        <end position="566"/>
    </location>
</feature>
<keyword evidence="3" id="KW-0597">Phosphoprotein</keyword>
<name>A0A3N4W2Z8_9PAST</name>
<evidence type="ECO:0000313" key="11">
    <source>
        <dbReference type="EMBL" id="RPE83827.1"/>
    </source>
</evidence>
<evidence type="ECO:0000256" key="8">
    <source>
        <dbReference type="ARBA" id="ARBA00023012"/>
    </source>
</evidence>
<keyword evidence="9" id="KW-0175">Coiled coil</keyword>
<reference evidence="11 12" key="1">
    <citation type="submission" date="2018-11" db="EMBL/GenBank/DDBJ databases">
        <title>Genomic Encyclopedia of Type Strains, Phase IV (KMG-IV): sequencing the most valuable type-strain genomes for metagenomic binning, comparative biology and taxonomic classification.</title>
        <authorList>
            <person name="Goeker M."/>
        </authorList>
    </citation>
    <scope>NUCLEOTIDE SEQUENCE [LARGE SCALE GENOMIC DNA]</scope>
    <source>
        <strain evidence="11 12">DSM 27238</strain>
    </source>
</reference>
<dbReference type="OrthoDB" id="9772100at2"/>
<organism evidence="11 12">
    <name type="scientific">Vespertiliibacter pulmonis</name>
    <dbReference type="NCBI Taxonomy" id="1443036"/>
    <lineage>
        <taxon>Bacteria</taxon>
        <taxon>Pseudomonadati</taxon>
        <taxon>Pseudomonadota</taxon>
        <taxon>Gammaproteobacteria</taxon>
        <taxon>Pasteurellales</taxon>
        <taxon>Pasteurellaceae</taxon>
        <taxon>Vespertiliibacter</taxon>
    </lineage>
</organism>
<dbReference type="GO" id="GO:0000155">
    <property type="term" value="F:phosphorelay sensor kinase activity"/>
    <property type="evidence" value="ECO:0007669"/>
    <property type="project" value="InterPro"/>
</dbReference>
<keyword evidence="4" id="KW-0808">Transferase</keyword>
<dbReference type="Gene3D" id="3.30.565.10">
    <property type="entry name" value="Histidine kinase-like ATPase, C-terminal domain"/>
    <property type="match status" value="1"/>
</dbReference>
<dbReference type="InterPro" id="IPR004358">
    <property type="entry name" value="Sig_transdc_His_kin-like_C"/>
</dbReference>
<evidence type="ECO:0000256" key="7">
    <source>
        <dbReference type="ARBA" id="ARBA00022840"/>
    </source>
</evidence>
<protein>
    <recommendedName>
        <fullName evidence="2">histidine kinase</fullName>
        <ecNumber evidence="2">2.7.13.3</ecNumber>
    </recommendedName>
</protein>
<dbReference type="PROSITE" id="PS50109">
    <property type="entry name" value="HIS_KIN"/>
    <property type="match status" value="1"/>
</dbReference>
<dbReference type="RefSeq" id="WP_124211198.1">
    <property type="nucleotide sequence ID" value="NZ_CP016615.1"/>
</dbReference>
<evidence type="ECO:0000259" key="10">
    <source>
        <dbReference type="PROSITE" id="PS50109"/>
    </source>
</evidence>
<sequence length="577" mass="65875">MKKYKRFITTFILLLGLMPSLGLAQQWKIGILAQRGSIHTHLRWQPWINWLNQHFSPNHQFVLVTLGLDDLEKSQAQGIDFILANQAQFLYLNKTDVRWLASLKSLSLYTNASLNQIGSAIFVRQDSPYYQLTDLKYQTVSAVSPKALGGFLLGYNEFYKQDISESEIKLSFTGFPVEAPLLLLHENKTNAAIVPSCILEELVQEKILNIKDFRLLSPKPNNAGCQTSTQLVPNWSLAALPQVPADIASQLITLLLSNTPDHLPQWTAPYSTSQTDALLYQLHKHPMQDFWQNIKFWFQQYQHWIIGITLLLSGNFLWINLQIHRKSKALHQAHQAIRKYEQQLIQADRLSLLGEMNMGIAHEMNQPLTAIQMYAEGIKYQLQQTDTDAVTKNLNKILGQVERCANIIHNLMAWGKNKSNEKLEEVQLKALLERSIQFISLSHSPLHRIVLICPENITLHIPPTLLEQVICNCLLNAIQAESSEIYIEVIQNTAHLNITINDNGIGFSENDLTFPFVPFRTSKPDGLGLGLVLCQRLIRSLNGEIRLTNRENQQGARIILTLPYSREKYKNEYTPCR</sequence>